<evidence type="ECO:0000313" key="12">
    <source>
        <dbReference type="Proteomes" id="UP001489004"/>
    </source>
</evidence>
<dbReference type="InterPro" id="IPR008401">
    <property type="entry name" value="Apc13"/>
</dbReference>
<keyword evidence="8" id="KW-0539">Nucleus</keyword>
<organism evidence="11 12">
    <name type="scientific">[Myrmecia] bisecta</name>
    <dbReference type="NCBI Taxonomy" id="41462"/>
    <lineage>
        <taxon>Eukaryota</taxon>
        <taxon>Viridiplantae</taxon>
        <taxon>Chlorophyta</taxon>
        <taxon>core chlorophytes</taxon>
        <taxon>Trebouxiophyceae</taxon>
        <taxon>Trebouxiales</taxon>
        <taxon>Trebouxiaceae</taxon>
        <taxon>Myrmecia</taxon>
    </lineage>
</organism>
<reference evidence="11 12" key="1">
    <citation type="journal article" date="2024" name="Nat. Commun.">
        <title>Phylogenomics reveals the evolutionary origins of lichenization in chlorophyte algae.</title>
        <authorList>
            <person name="Puginier C."/>
            <person name="Libourel C."/>
            <person name="Otte J."/>
            <person name="Skaloud P."/>
            <person name="Haon M."/>
            <person name="Grisel S."/>
            <person name="Petersen M."/>
            <person name="Berrin J.G."/>
            <person name="Delaux P.M."/>
            <person name="Dal Grande F."/>
            <person name="Keller J."/>
        </authorList>
    </citation>
    <scope>NUCLEOTIDE SEQUENCE [LARGE SCALE GENOMIC DNA]</scope>
    <source>
        <strain evidence="11 12">SAG 2043</strain>
    </source>
</reference>
<feature type="region of interest" description="Disordered" evidence="10">
    <location>
        <begin position="27"/>
        <end position="72"/>
    </location>
</feature>
<evidence type="ECO:0000256" key="4">
    <source>
        <dbReference type="ARBA" id="ARBA00013935"/>
    </source>
</evidence>
<comment type="pathway">
    <text evidence="2">Protein modification; protein ubiquitination.</text>
</comment>
<comment type="similarity">
    <text evidence="3">Belongs to the APC13 family.</text>
</comment>
<dbReference type="GO" id="GO:0005680">
    <property type="term" value="C:anaphase-promoting complex"/>
    <property type="evidence" value="ECO:0007669"/>
    <property type="project" value="InterPro"/>
</dbReference>
<accession>A0AAW1QFB9</accession>
<evidence type="ECO:0000256" key="5">
    <source>
        <dbReference type="ARBA" id="ARBA00022618"/>
    </source>
</evidence>
<evidence type="ECO:0000256" key="7">
    <source>
        <dbReference type="ARBA" id="ARBA00022786"/>
    </source>
</evidence>
<dbReference type="EMBL" id="JALJOR010000003">
    <property type="protein sequence ID" value="KAK9820052.1"/>
    <property type="molecule type" value="Genomic_DNA"/>
</dbReference>
<dbReference type="PANTHER" id="PTHR28672:SF1">
    <property type="entry name" value="ANAPHASE-PROMOTING COMPLEX SUBUNIT 13"/>
    <property type="match status" value="1"/>
</dbReference>
<keyword evidence="6" id="KW-0498">Mitosis</keyword>
<keyword evidence="12" id="KW-1185">Reference proteome</keyword>
<comment type="caution">
    <text evidence="11">The sequence shown here is derived from an EMBL/GenBank/DDBJ whole genome shotgun (WGS) entry which is preliminary data.</text>
</comment>
<evidence type="ECO:0000313" key="11">
    <source>
        <dbReference type="EMBL" id="KAK9820052.1"/>
    </source>
</evidence>
<proteinExistence type="inferred from homology"/>
<keyword evidence="5" id="KW-0132">Cell division</keyword>
<protein>
    <recommendedName>
        <fullName evidence="4">Anaphase-promoting complex subunit 13</fullName>
    </recommendedName>
</protein>
<evidence type="ECO:0000256" key="2">
    <source>
        <dbReference type="ARBA" id="ARBA00004906"/>
    </source>
</evidence>
<evidence type="ECO:0000256" key="6">
    <source>
        <dbReference type="ARBA" id="ARBA00022776"/>
    </source>
</evidence>
<evidence type="ECO:0000256" key="9">
    <source>
        <dbReference type="ARBA" id="ARBA00023306"/>
    </source>
</evidence>
<name>A0AAW1QFB9_9CHLO</name>
<evidence type="ECO:0000256" key="1">
    <source>
        <dbReference type="ARBA" id="ARBA00004123"/>
    </source>
</evidence>
<dbReference type="PANTHER" id="PTHR28672">
    <property type="entry name" value="ANAPHASE-PROMOTING COMPLEX SUBUNIT 13"/>
    <property type="match status" value="1"/>
</dbReference>
<dbReference type="Pfam" id="PF05839">
    <property type="entry name" value="Apc13p"/>
    <property type="match status" value="1"/>
</dbReference>
<comment type="subcellular location">
    <subcellularLocation>
        <location evidence="1">Nucleus</location>
    </subcellularLocation>
</comment>
<keyword evidence="7" id="KW-0833">Ubl conjugation pathway</keyword>
<evidence type="ECO:0000256" key="10">
    <source>
        <dbReference type="SAM" id="MobiDB-lite"/>
    </source>
</evidence>
<dbReference type="AlphaFoldDB" id="A0AAW1QFB9"/>
<keyword evidence="9" id="KW-0131">Cell cycle</keyword>
<evidence type="ECO:0000256" key="3">
    <source>
        <dbReference type="ARBA" id="ARBA00006940"/>
    </source>
</evidence>
<gene>
    <name evidence="11" type="ORF">WJX72_005537</name>
</gene>
<dbReference type="GO" id="GO:0070979">
    <property type="term" value="P:protein K11-linked ubiquitination"/>
    <property type="evidence" value="ECO:0007669"/>
    <property type="project" value="TreeGrafter"/>
</dbReference>
<evidence type="ECO:0000256" key="8">
    <source>
        <dbReference type="ARBA" id="ARBA00023242"/>
    </source>
</evidence>
<dbReference type="GO" id="GO:0051301">
    <property type="term" value="P:cell division"/>
    <property type="evidence" value="ECO:0007669"/>
    <property type="project" value="UniProtKB-KW"/>
</dbReference>
<dbReference type="Proteomes" id="UP001489004">
    <property type="component" value="Unassembled WGS sequence"/>
</dbReference>
<sequence>MATTIHFSQISKPQLLDVLDDEWMQDTLPDDDIPLPEGYVPPTEESEDVREDAANQPKQPEKWGELGLNTVH</sequence>